<evidence type="ECO:0000256" key="1">
    <source>
        <dbReference type="ARBA" id="ARBA00004477"/>
    </source>
</evidence>
<comment type="similarity">
    <text evidence="2">Belongs to the TMEM208 family.</text>
</comment>
<evidence type="ECO:0000256" key="3">
    <source>
        <dbReference type="ARBA" id="ARBA00022692"/>
    </source>
</evidence>
<feature type="region of interest" description="Disordered" evidence="7">
    <location>
        <begin position="229"/>
        <end position="261"/>
    </location>
</feature>
<evidence type="ECO:0000256" key="5">
    <source>
        <dbReference type="ARBA" id="ARBA00022989"/>
    </source>
</evidence>
<dbReference type="InterPro" id="IPR008506">
    <property type="entry name" value="SND2/TMEM208"/>
</dbReference>
<protein>
    <recommendedName>
        <fullName evidence="11">Transmembrane protein 208</fullName>
    </recommendedName>
</protein>
<dbReference type="Proteomes" id="UP000541444">
    <property type="component" value="Unassembled WGS sequence"/>
</dbReference>
<keyword evidence="5 8" id="KW-1133">Transmembrane helix</keyword>
<evidence type="ECO:0000256" key="8">
    <source>
        <dbReference type="SAM" id="Phobius"/>
    </source>
</evidence>
<feature type="transmembrane region" description="Helical" evidence="8">
    <location>
        <begin position="133"/>
        <end position="150"/>
    </location>
</feature>
<feature type="compositionally biased region" description="Basic and acidic residues" evidence="7">
    <location>
        <begin position="235"/>
        <end position="250"/>
    </location>
</feature>
<dbReference type="PANTHER" id="PTHR13505">
    <property type="entry name" value="TRANSMEMBRANE PROTEIN 208"/>
    <property type="match status" value="1"/>
</dbReference>
<feature type="transmembrane region" description="Helical" evidence="8">
    <location>
        <begin position="98"/>
        <end position="121"/>
    </location>
</feature>
<feature type="compositionally biased region" description="Basic residues" evidence="7">
    <location>
        <begin position="251"/>
        <end position="261"/>
    </location>
</feature>
<dbReference type="GO" id="GO:0005789">
    <property type="term" value="C:endoplasmic reticulum membrane"/>
    <property type="evidence" value="ECO:0007669"/>
    <property type="project" value="UniProtKB-SubCell"/>
</dbReference>
<keyword evidence="3 8" id="KW-0812">Transmembrane</keyword>
<evidence type="ECO:0000256" key="7">
    <source>
        <dbReference type="SAM" id="MobiDB-lite"/>
    </source>
</evidence>
<dbReference type="GO" id="GO:0005773">
    <property type="term" value="C:vacuole"/>
    <property type="evidence" value="ECO:0007669"/>
    <property type="project" value="GOC"/>
</dbReference>
<feature type="compositionally biased region" description="Basic and acidic residues" evidence="7">
    <location>
        <begin position="1"/>
        <end position="15"/>
    </location>
</feature>
<feature type="transmembrane region" description="Helical" evidence="8">
    <location>
        <begin position="72"/>
        <end position="92"/>
    </location>
</feature>
<keyword evidence="10" id="KW-1185">Reference proteome</keyword>
<evidence type="ECO:0000313" key="9">
    <source>
        <dbReference type="EMBL" id="KAF6157882.1"/>
    </source>
</evidence>
<reference evidence="9 10" key="1">
    <citation type="journal article" date="2020" name="IScience">
        <title>Genome Sequencing of the Endangered Kingdonia uniflora (Circaeasteraceae, Ranunculales) Reveals Potential Mechanisms of Evolutionary Specialization.</title>
        <authorList>
            <person name="Sun Y."/>
            <person name="Deng T."/>
            <person name="Zhang A."/>
            <person name="Moore M.J."/>
            <person name="Landis J.B."/>
            <person name="Lin N."/>
            <person name="Zhang H."/>
            <person name="Zhang X."/>
            <person name="Huang J."/>
            <person name="Zhang X."/>
            <person name="Sun H."/>
            <person name="Wang H."/>
        </authorList>
    </citation>
    <scope>NUCLEOTIDE SEQUENCE [LARGE SCALE GENOMIC DNA]</scope>
    <source>
        <strain evidence="9">TB1705</strain>
        <tissue evidence="9">Leaf</tissue>
    </source>
</reference>
<comment type="subcellular location">
    <subcellularLocation>
        <location evidence="1">Endoplasmic reticulum membrane</location>
        <topology evidence="1">Multi-pass membrane protein</topology>
    </subcellularLocation>
</comment>
<dbReference type="PANTHER" id="PTHR13505:SF7">
    <property type="entry name" value="TRANSMEMBRANE PROTEIN 208"/>
    <property type="match status" value="1"/>
</dbReference>
<evidence type="ECO:0008006" key="11">
    <source>
        <dbReference type="Google" id="ProtNLM"/>
    </source>
</evidence>
<feature type="region of interest" description="Disordered" evidence="7">
    <location>
        <begin position="1"/>
        <end position="28"/>
    </location>
</feature>
<evidence type="ECO:0000256" key="2">
    <source>
        <dbReference type="ARBA" id="ARBA00009950"/>
    </source>
</evidence>
<dbReference type="GO" id="GO:0006624">
    <property type="term" value="P:vacuolar protein processing"/>
    <property type="evidence" value="ECO:0007669"/>
    <property type="project" value="TreeGrafter"/>
</dbReference>
<evidence type="ECO:0000256" key="4">
    <source>
        <dbReference type="ARBA" id="ARBA00022824"/>
    </source>
</evidence>
<organism evidence="9 10">
    <name type="scientific">Kingdonia uniflora</name>
    <dbReference type="NCBI Taxonomy" id="39325"/>
    <lineage>
        <taxon>Eukaryota</taxon>
        <taxon>Viridiplantae</taxon>
        <taxon>Streptophyta</taxon>
        <taxon>Embryophyta</taxon>
        <taxon>Tracheophyta</taxon>
        <taxon>Spermatophyta</taxon>
        <taxon>Magnoliopsida</taxon>
        <taxon>Ranunculales</taxon>
        <taxon>Circaeasteraceae</taxon>
        <taxon>Kingdonia</taxon>
    </lineage>
</organism>
<gene>
    <name evidence="9" type="ORF">GIB67_015198</name>
</gene>
<keyword evidence="4" id="KW-0256">Endoplasmic reticulum</keyword>
<keyword evidence="6 8" id="KW-0472">Membrane</keyword>
<dbReference type="Pfam" id="PF05620">
    <property type="entry name" value="TMEM208_SND2"/>
    <property type="match status" value="2"/>
</dbReference>
<proteinExistence type="inferred from homology"/>
<evidence type="ECO:0000313" key="10">
    <source>
        <dbReference type="Proteomes" id="UP000541444"/>
    </source>
</evidence>
<accession>A0A7J7MSV1</accession>
<dbReference type="OrthoDB" id="276296at2759"/>
<name>A0A7J7MSV1_9MAGN</name>
<dbReference type="AlphaFoldDB" id="A0A7J7MSV1"/>
<sequence length="261" mass="29313">MQQFELSRKRERQKEMANQGAKKRKEENSRHMAKLLRIIIACNSCKALLKMIRGAAFTLDSKSSRGCKSVGMVWSSVPGAVLGGYLLAPGLMVQLLEVYVSGGFACLVSRLFLILHVIYVMVRLFYFHSTFTWKHWVGLIVTSIGYAIPYQQLAKMANPSYADGGELLDGGFDMSTDGVCGYLHDVIYITSFIQLMSILSGKFWYTYLVIPAFGSYKLFGLMSGFMSHGSEGGVEDDKTRKKREKMEKKASRGKFVKTRSK</sequence>
<evidence type="ECO:0000256" key="6">
    <source>
        <dbReference type="ARBA" id="ARBA00023136"/>
    </source>
</evidence>
<dbReference type="EMBL" id="JACGCM010001245">
    <property type="protein sequence ID" value="KAF6157882.1"/>
    <property type="molecule type" value="Genomic_DNA"/>
</dbReference>
<comment type="caution">
    <text evidence="9">The sequence shown here is derived from an EMBL/GenBank/DDBJ whole genome shotgun (WGS) entry which is preliminary data.</text>
</comment>